<reference evidence="1" key="1">
    <citation type="submission" date="2014-01" db="EMBL/GenBank/DDBJ databases">
        <authorList>
            <person name="Brown-Elliot B."/>
            <person name="Wallace R."/>
            <person name="Lenaerts A."/>
            <person name="Ordway D."/>
            <person name="DeGroote M.A."/>
            <person name="Parker T."/>
            <person name="Sizemore C."/>
            <person name="Tallon L.J."/>
            <person name="Sadzewicz L.K."/>
            <person name="Sengamalay N."/>
            <person name="Fraser C.M."/>
            <person name="Hine E."/>
            <person name="Shefchek K.A."/>
            <person name="Das S.P."/>
            <person name="Tettelin H."/>
        </authorList>
    </citation>
    <scope>NUCLEOTIDE SEQUENCE [LARGE SCALE GENOMIC DNA]</scope>
    <source>
        <strain evidence="1">4042</strain>
    </source>
</reference>
<dbReference type="EMBL" id="JAOB01000069">
    <property type="protein sequence ID" value="EUA23486.1"/>
    <property type="molecule type" value="Genomic_DNA"/>
</dbReference>
<gene>
    <name evidence="1" type="ORF">I553_5187</name>
</gene>
<dbReference type="EC" id="2.3.1.-" evidence="1"/>
<keyword evidence="1" id="KW-0808">Transferase</keyword>
<proteinExistence type="predicted"/>
<comment type="caution">
    <text evidence="1">The sequence shown here is derived from an EMBL/GenBank/DDBJ whole genome shotgun (WGS) entry which is preliminary data.</text>
</comment>
<protein>
    <submittedName>
        <fullName evidence="1">Antigen 85-C domain protein</fullName>
        <ecNumber evidence="1">2.3.1.-</ecNumber>
    </submittedName>
</protein>
<keyword evidence="1" id="KW-0012">Acyltransferase</keyword>
<dbReference type="AlphaFoldDB" id="X7ZWS6"/>
<sequence length="51" mass="5382">MAGAANYESLMVPSAAMGRDIPVAFLGAGRTRSICWTRLMPLGRQQLGDSG</sequence>
<name>X7ZWS6_MYCXE</name>
<evidence type="ECO:0000313" key="1">
    <source>
        <dbReference type="EMBL" id="EUA23486.1"/>
    </source>
</evidence>
<dbReference type="PATRIC" id="fig|1299334.3.peg.7144"/>
<accession>X7ZWS6</accession>
<organism evidence="1">
    <name type="scientific">Mycobacterium xenopi 4042</name>
    <dbReference type="NCBI Taxonomy" id="1299334"/>
    <lineage>
        <taxon>Bacteria</taxon>
        <taxon>Bacillati</taxon>
        <taxon>Actinomycetota</taxon>
        <taxon>Actinomycetes</taxon>
        <taxon>Mycobacteriales</taxon>
        <taxon>Mycobacteriaceae</taxon>
        <taxon>Mycobacterium</taxon>
    </lineage>
</organism>
<dbReference type="GO" id="GO:0016746">
    <property type="term" value="F:acyltransferase activity"/>
    <property type="evidence" value="ECO:0007669"/>
    <property type="project" value="UniProtKB-KW"/>
</dbReference>